<dbReference type="InterPro" id="IPR058698">
    <property type="entry name" value="CUB_metazoa"/>
</dbReference>
<keyword evidence="4" id="KW-1185">Reference proteome</keyword>
<dbReference type="SUPFAM" id="SSF49854">
    <property type="entry name" value="Spermadhesin, CUB domain"/>
    <property type="match status" value="1"/>
</dbReference>
<reference evidence="3" key="2">
    <citation type="submission" date="2021-02" db="UniProtKB">
        <authorList>
            <consortium name="EnsemblMetazoa"/>
        </authorList>
    </citation>
    <scope>IDENTIFICATION</scope>
    <source>
        <strain evidence="3">LVP_AGWG</strain>
    </source>
</reference>
<dbReference type="InParanoid" id="A0A1S4FBI3"/>
<dbReference type="VEuPathDB" id="VectorBase:AAEL005668"/>
<organism evidence="3 4">
    <name type="scientific">Aedes aegypti</name>
    <name type="common">Yellowfever mosquito</name>
    <name type="synonym">Culex aegypti</name>
    <dbReference type="NCBI Taxonomy" id="7159"/>
    <lineage>
        <taxon>Eukaryota</taxon>
        <taxon>Metazoa</taxon>
        <taxon>Ecdysozoa</taxon>
        <taxon>Arthropoda</taxon>
        <taxon>Hexapoda</taxon>
        <taxon>Insecta</taxon>
        <taxon>Pterygota</taxon>
        <taxon>Neoptera</taxon>
        <taxon>Endopterygota</taxon>
        <taxon>Diptera</taxon>
        <taxon>Nematocera</taxon>
        <taxon>Culicoidea</taxon>
        <taxon>Culicidae</taxon>
        <taxon>Culicinae</taxon>
        <taxon>Aedini</taxon>
        <taxon>Aedes</taxon>
        <taxon>Stegomyia</taxon>
    </lineage>
</organism>
<dbReference type="InterPro" id="IPR035914">
    <property type="entry name" value="Sperma_CUB_dom_sf"/>
</dbReference>
<accession>A0A1S4FBI3</accession>
<dbReference type="Gene3D" id="2.60.120.290">
    <property type="entry name" value="Spermadhesin, CUB domain"/>
    <property type="match status" value="1"/>
</dbReference>
<dbReference type="SMART" id="SM00042">
    <property type="entry name" value="CUB"/>
    <property type="match status" value="1"/>
</dbReference>
<sequence length="398" mass="42467">MRTGYSAMLWLIWCVLFGSLRLGSTYSAVLQNETEFDLAEGHRQGRLFPFYTIGRIANVPCLASNGLKGTCLIRGECADNQGIFGGSCSTLTTQATCCIFSRTCGGSTNLNSTYFTNPGYPGSYNGGGTCTFTITPCSSSVCQLRIDFRSLNLAQPNGEGNCLTDVLTITGGSSEVPSICGENTGQHVYINFSELNPITIRVSTTAGSLVDRMWNLQLSQISCASEFRAPEGCLQYYLEPSGVISSFNYGFGANPNLNSLGATGTRQIAGQRYGICIRAAPDRCTITYSLPSTDGSYAFTVSGDAEVLDPTLIGMGVFGENGDICTTDYVVIPSPVVTDVNAAGAVFTDRFCGLGLFSVTSQVKPFVVYVVWDDNEIPDVANRGFRLAYSQNACTLGA</sequence>
<dbReference type="CDD" id="cd00041">
    <property type="entry name" value="CUB"/>
    <property type="match status" value="1"/>
</dbReference>
<dbReference type="EnsemblMetazoa" id="AAEL005668-RA">
    <property type="protein sequence ID" value="AAEL005668-PA"/>
    <property type="gene ID" value="AAEL005668"/>
</dbReference>
<protein>
    <submittedName>
        <fullName evidence="3">CUB domain-containing protein</fullName>
    </submittedName>
</protein>
<dbReference type="Pfam" id="PF00431">
    <property type="entry name" value="CUB"/>
    <property type="match status" value="1"/>
</dbReference>
<dbReference type="Proteomes" id="UP000008820">
    <property type="component" value="Chromosome 2"/>
</dbReference>
<dbReference type="PROSITE" id="PS01180">
    <property type="entry name" value="CUB"/>
    <property type="match status" value="1"/>
</dbReference>
<name>A0A1S4FBI3_AEDAE</name>
<dbReference type="Pfam" id="PF26080">
    <property type="entry name" value="CUB_animal"/>
    <property type="match status" value="1"/>
</dbReference>
<keyword evidence="1" id="KW-1015">Disulfide bond</keyword>
<dbReference type="OrthoDB" id="6337346at2759"/>
<gene>
    <name evidence="3" type="primary">5566830</name>
</gene>
<dbReference type="PANTHER" id="PTHR33236:SF5">
    <property type="entry name" value="CUB DOMAIN-CONTAINING PROTEIN"/>
    <property type="match status" value="1"/>
</dbReference>
<dbReference type="InterPro" id="IPR000859">
    <property type="entry name" value="CUB_dom"/>
</dbReference>
<dbReference type="AlphaFoldDB" id="A0A1S4FBI3"/>
<evidence type="ECO:0000313" key="4">
    <source>
        <dbReference type="Proteomes" id="UP000008820"/>
    </source>
</evidence>
<evidence type="ECO:0000313" key="3">
    <source>
        <dbReference type="EnsemblMetazoa" id="AAEL005668-PA"/>
    </source>
</evidence>
<evidence type="ECO:0000256" key="2">
    <source>
        <dbReference type="PROSITE-ProRule" id="PRU00059"/>
    </source>
</evidence>
<proteinExistence type="predicted"/>
<dbReference type="PANTHER" id="PTHR33236">
    <property type="entry name" value="INTRAFLAGELLAR TRANSPORT PROTEIN 122 FAMILY PROTEIN-RELATED"/>
    <property type="match status" value="1"/>
</dbReference>
<comment type="caution">
    <text evidence="2">Lacks conserved residue(s) required for the propagation of feature annotation.</text>
</comment>
<evidence type="ECO:0000256" key="1">
    <source>
        <dbReference type="ARBA" id="ARBA00023157"/>
    </source>
</evidence>
<reference evidence="3 4" key="1">
    <citation type="submission" date="2017-06" db="EMBL/GenBank/DDBJ databases">
        <title>Aedes aegypti genome working group (AGWG) sequencing and assembly.</title>
        <authorList>
            <consortium name="Aedes aegypti Genome Working Group (AGWG)"/>
            <person name="Matthews B.J."/>
        </authorList>
    </citation>
    <scope>NUCLEOTIDE SEQUENCE [LARGE SCALE GENOMIC DNA]</scope>
    <source>
        <strain evidence="3 4">LVP_AGWG</strain>
    </source>
</reference>